<accession>A0AAU8CJ77</accession>
<gene>
    <name evidence="2" type="ORF">ABVK50_16380</name>
</gene>
<reference evidence="2" key="1">
    <citation type="submission" date="2024-06" db="EMBL/GenBank/DDBJ databases">
        <title>Mesorhizobium karijinii sp. nov., a symbiont of the iconic Swainsona formosa from arid Australia.</title>
        <authorList>
            <person name="Hill Y.J."/>
            <person name="Watkin E.L.J."/>
            <person name="O'Hara G.W."/>
            <person name="Terpolilli J."/>
            <person name="Tye M.L."/>
            <person name="Kohlmeier M.G."/>
        </authorList>
    </citation>
    <scope>NUCLEOTIDE SEQUENCE</scope>
    <source>
        <strain evidence="2">WSM2240</strain>
    </source>
</reference>
<feature type="transmembrane region" description="Helical" evidence="1">
    <location>
        <begin position="58"/>
        <end position="76"/>
    </location>
</feature>
<keyword evidence="1" id="KW-0812">Transmembrane</keyword>
<keyword evidence="1" id="KW-1133">Transmembrane helix</keyword>
<dbReference type="RefSeq" id="WP_353645570.1">
    <property type="nucleotide sequence ID" value="NZ_CP159253.1"/>
</dbReference>
<evidence type="ECO:0000256" key="1">
    <source>
        <dbReference type="SAM" id="Phobius"/>
    </source>
</evidence>
<organism evidence="2">
    <name type="scientific">Mesorhizobium sp. WSM2240</name>
    <dbReference type="NCBI Taxonomy" id="3228851"/>
    <lineage>
        <taxon>Bacteria</taxon>
        <taxon>Pseudomonadati</taxon>
        <taxon>Pseudomonadota</taxon>
        <taxon>Alphaproteobacteria</taxon>
        <taxon>Hyphomicrobiales</taxon>
        <taxon>Phyllobacteriaceae</taxon>
        <taxon>Mesorhizobium</taxon>
    </lineage>
</organism>
<dbReference type="EMBL" id="CP159253">
    <property type="protein sequence ID" value="XCG46890.1"/>
    <property type="molecule type" value="Genomic_DNA"/>
</dbReference>
<proteinExistence type="predicted"/>
<sequence length="77" mass="8141">MLVIWLGVLLVVAGVVLLAGQAIYRGRMSEPGPAGLGSRNTLEPAHRGMRFMGFGTNWPGILLFVAGAILLLVGGYF</sequence>
<name>A0AAU8CJ77_9HYPH</name>
<protein>
    <submittedName>
        <fullName evidence="2">Uncharacterized protein</fullName>
    </submittedName>
</protein>
<evidence type="ECO:0000313" key="2">
    <source>
        <dbReference type="EMBL" id="XCG46890.1"/>
    </source>
</evidence>
<keyword evidence="1" id="KW-0472">Membrane</keyword>
<dbReference type="AlphaFoldDB" id="A0AAU8CJ77"/>